<proteinExistence type="predicted"/>
<dbReference type="PANTHER" id="PTHR36220:SF1">
    <property type="entry name" value="GAMMA TUBULIN COMPLEX COMPONENT C-TERMINAL DOMAIN-CONTAINING PROTEIN"/>
    <property type="match status" value="1"/>
</dbReference>
<feature type="signal peptide" evidence="1">
    <location>
        <begin position="1"/>
        <end position="19"/>
    </location>
</feature>
<evidence type="ECO:0000313" key="3">
    <source>
        <dbReference type="EMBL" id="KAA9340805.1"/>
    </source>
</evidence>
<comment type="caution">
    <text evidence="3">The sequence shown here is derived from an EMBL/GenBank/DDBJ whole genome shotgun (WGS) entry which is preliminary data.</text>
</comment>
<dbReference type="AlphaFoldDB" id="A0A5N1J3Y5"/>
<dbReference type="InterPro" id="IPR011043">
    <property type="entry name" value="Gal_Oxase/kelch_b-propeller"/>
</dbReference>
<dbReference type="RefSeq" id="WP_150902732.1">
    <property type="nucleotide sequence ID" value="NZ_VTWT01000002.1"/>
</dbReference>
<evidence type="ECO:0000256" key="1">
    <source>
        <dbReference type="SAM" id="SignalP"/>
    </source>
</evidence>
<dbReference type="Gene3D" id="2.130.10.130">
    <property type="entry name" value="Integrin alpha, N-terminal"/>
    <property type="match status" value="1"/>
</dbReference>
<dbReference type="Gene3D" id="2.120.10.80">
    <property type="entry name" value="Kelch-type beta propeller"/>
    <property type="match status" value="1"/>
</dbReference>
<accession>A0A5N1J3Y5</accession>
<evidence type="ECO:0000313" key="4">
    <source>
        <dbReference type="Proteomes" id="UP000326570"/>
    </source>
</evidence>
<protein>
    <submittedName>
        <fullName evidence="3">T9SS type A sorting domain-containing protein</fullName>
    </submittedName>
</protein>
<sequence>MKKYLLPFLFLILALPAFSQFVHRSTLLGTGFTNTAAQGMACAISADGNVAVVGAEADSLGKGAAWVYTRNGHQWSQMGKKLIPNDAVGQFVSFGSSTAISADGNTIAIGGYYENSQKGATWIFVRNGNRWVQQGPKLFGTQGTNASWQGESVALSADGNILLVGGSEDNGGRGAAWFFQRIGTNWSQQGNKITVSPNNGSLLGGSVALSADGNTALIGASLEGTTTNKQGYGYYYKRTGNTWNFVQKVTDATIINGRIGEGVALSGNGQVAVLGAPSYNSRTGLIIIYRYNQTNQQWGQEYIINPVGATVDARFGRKVSLSKGGDTLVVSGYIDNNWEGAVWTYVNNNGIWSQLGNKITSPISGGTQPQFGRSVSLSADGKLLLIGRPNGSAQGAAFIYSDSSFVMSTNKELQPELSLYPNPVKDFLQLPAGTSFSQVTVSDLSGKVLLQQTTPTHRLDLSTFSAGIYIVSLQQKDKVRHVKIVKE</sequence>
<feature type="domain" description="Secretion system C-terminal sorting" evidence="2">
    <location>
        <begin position="419"/>
        <end position="484"/>
    </location>
</feature>
<dbReference type="InterPro" id="IPR015915">
    <property type="entry name" value="Kelch-typ_b-propeller"/>
</dbReference>
<organism evidence="3 4">
    <name type="scientific">Adhaeribacter soli</name>
    <dbReference type="NCBI Taxonomy" id="2607655"/>
    <lineage>
        <taxon>Bacteria</taxon>
        <taxon>Pseudomonadati</taxon>
        <taxon>Bacteroidota</taxon>
        <taxon>Cytophagia</taxon>
        <taxon>Cytophagales</taxon>
        <taxon>Hymenobacteraceae</taxon>
        <taxon>Adhaeribacter</taxon>
    </lineage>
</organism>
<dbReference type="InterPro" id="IPR026444">
    <property type="entry name" value="Secre_tail"/>
</dbReference>
<dbReference type="PANTHER" id="PTHR36220">
    <property type="entry name" value="UNNAMED PRODUCT"/>
    <property type="match status" value="1"/>
</dbReference>
<dbReference type="Pfam" id="PF18962">
    <property type="entry name" value="Por_Secre_tail"/>
    <property type="match status" value="1"/>
</dbReference>
<reference evidence="3 4" key="1">
    <citation type="submission" date="2019-09" db="EMBL/GenBank/DDBJ databases">
        <title>Genome sequence of Adhaeribacter sp. M2.</title>
        <authorList>
            <person name="Srinivasan S."/>
        </authorList>
    </citation>
    <scope>NUCLEOTIDE SEQUENCE [LARGE SCALE GENOMIC DNA]</scope>
    <source>
        <strain evidence="3 4">M2</strain>
    </source>
</reference>
<dbReference type="EMBL" id="VTWT01000002">
    <property type="protein sequence ID" value="KAA9340805.1"/>
    <property type="molecule type" value="Genomic_DNA"/>
</dbReference>
<dbReference type="InterPro" id="IPR028994">
    <property type="entry name" value="Integrin_alpha_N"/>
</dbReference>
<dbReference type="Proteomes" id="UP000326570">
    <property type="component" value="Unassembled WGS sequence"/>
</dbReference>
<keyword evidence="1" id="KW-0732">Signal</keyword>
<dbReference type="NCBIfam" id="TIGR04183">
    <property type="entry name" value="Por_Secre_tail"/>
    <property type="match status" value="1"/>
</dbReference>
<feature type="chain" id="PRO_5024946384" evidence="1">
    <location>
        <begin position="20"/>
        <end position="487"/>
    </location>
</feature>
<dbReference type="SUPFAM" id="SSF50965">
    <property type="entry name" value="Galactose oxidase, central domain"/>
    <property type="match status" value="1"/>
</dbReference>
<evidence type="ECO:0000259" key="2">
    <source>
        <dbReference type="Pfam" id="PF18962"/>
    </source>
</evidence>
<keyword evidence="4" id="KW-1185">Reference proteome</keyword>
<name>A0A5N1J3Y5_9BACT</name>
<gene>
    <name evidence="3" type="ORF">F0P94_05090</name>
</gene>